<evidence type="ECO:0000313" key="1">
    <source>
        <dbReference type="EMBL" id="CAK1553874.1"/>
    </source>
</evidence>
<evidence type="ECO:0000313" key="2">
    <source>
        <dbReference type="Proteomes" id="UP001497472"/>
    </source>
</evidence>
<dbReference type="Proteomes" id="UP001497472">
    <property type="component" value="Unassembled WGS sequence"/>
</dbReference>
<dbReference type="EMBL" id="CAVLEF010000263">
    <property type="protein sequence ID" value="CAK1553874.1"/>
    <property type="molecule type" value="Genomic_DNA"/>
</dbReference>
<dbReference type="AlphaFoldDB" id="A0AAV1JZW2"/>
<organism evidence="1 2">
    <name type="scientific">Leptosia nina</name>
    <dbReference type="NCBI Taxonomy" id="320188"/>
    <lineage>
        <taxon>Eukaryota</taxon>
        <taxon>Metazoa</taxon>
        <taxon>Ecdysozoa</taxon>
        <taxon>Arthropoda</taxon>
        <taxon>Hexapoda</taxon>
        <taxon>Insecta</taxon>
        <taxon>Pterygota</taxon>
        <taxon>Neoptera</taxon>
        <taxon>Endopterygota</taxon>
        <taxon>Lepidoptera</taxon>
        <taxon>Glossata</taxon>
        <taxon>Ditrysia</taxon>
        <taxon>Papilionoidea</taxon>
        <taxon>Pieridae</taxon>
        <taxon>Pierinae</taxon>
        <taxon>Leptosia</taxon>
    </lineage>
</organism>
<accession>A0AAV1JZW2</accession>
<protein>
    <submittedName>
        <fullName evidence="1">Uncharacterized protein</fullName>
    </submittedName>
</protein>
<keyword evidence="2" id="KW-1185">Reference proteome</keyword>
<proteinExistence type="predicted"/>
<sequence length="131" mass="14666">MSSENTKKCSESTITSGESFIDDYSHLRFSYYQDGDPNTTLQSNSSFVTANDTIQTFVSDISVNERRERVDIPELPHPAFTMAAIIASASNRMNAGNMQFKYADKIETAKTETEALTFSPSRRSTMCPKKK</sequence>
<name>A0AAV1JZW2_9NEOP</name>
<reference evidence="1 2" key="1">
    <citation type="submission" date="2023-11" db="EMBL/GenBank/DDBJ databases">
        <authorList>
            <person name="Okamura Y."/>
        </authorList>
    </citation>
    <scope>NUCLEOTIDE SEQUENCE [LARGE SCALE GENOMIC DNA]</scope>
</reference>
<comment type="caution">
    <text evidence="1">The sequence shown here is derived from an EMBL/GenBank/DDBJ whole genome shotgun (WGS) entry which is preliminary data.</text>
</comment>
<gene>
    <name evidence="1" type="ORF">LNINA_LOCUS12838</name>
</gene>